<evidence type="ECO:0000313" key="2">
    <source>
        <dbReference type="EMBL" id="KKK52917.1"/>
    </source>
</evidence>
<dbReference type="AlphaFoldDB" id="A0A0F8W816"/>
<keyword evidence="1" id="KW-0812">Transmembrane</keyword>
<feature type="transmembrane region" description="Helical" evidence="1">
    <location>
        <begin position="19"/>
        <end position="36"/>
    </location>
</feature>
<reference evidence="2" key="1">
    <citation type="journal article" date="2015" name="Nature">
        <title>Complex archaea that bridge the gap between prokaryotes and eukaryotes.</title>
        <authorList>
            <person name="Spang A."/>
            <person name="Saw J.H."/>
            <person name="Jorgensen S.L."/>
            <person name="Zaremba-Niedzwiedzka K."/>
            <person name="Martijn J."/>
            <person name="Lind A.E."/>
            <person name="van Eijk R."/>
            <person name="Schleper C."/>
            <person name="Guy L."/>
            <person name="Ettema T.J."/>
        </authorList>
    </citation>
    <scope>NUCLEOTIDE SEQUENCE</scope>
</reference>
<evidence type="ECO:0000256" key="1">
    <source>
        <dbReference type="SAM" id="Phobius"/>
    </source>
</evidence>
<organism evidence="2">
    <name type="scientific">marine sediment metagenome</name>
    <dbReference type="NCBI Taxonomy" id="412755"/>
    <lineage>
        <taxon>unclassified sequences</taxon>
        <taxon>metagenomes</taxon>
        <taxon>ecological metagenomes</taxon>
    </lineage>
</organism>
<name>A0A0F8W816_9ZZZZ</name>
<comment type="caution">
    <text evidence="2">The sequence shown here is derived from an EMBL/GenBank/DDBJ whole genome shotgun (WGS) entry which is preliminary data.</text>
</comment>
<keyword evidence="1" id="KW-0472">Membrane</keyword>
<sequence length="80" mass="9171">MANLLDTNKEETVSLMRRLSIILVPAALFIIDKYFVRKEGEYIIIGDTTLTMGDAVLLFLLALTLVALMRPMEQKKYQKH</sequence>
<accession>A0A0F8W816</accession>
<dbReference type="EMBL" id="LAZR01066774">
    <property type="protein sequence ID" value="KKK52917.1"/>
    <property type="molecule type" value="Genomic_DNA"/>
</dbReference>
<keyword evidence="1" id="KW-1133">Transmembrane helix</keyword>
<protein>
    <submittedName>
        <fullName evidence="2">Uncharacterized protein</fullName>
    </submittedName>
</protein>
<gene>
    <name evidence="2" type="ORF">LCGC14_3100080</name>
</gene>
<proteinExistence type="predicted"/>
<feature type="transmembrane region" description="Helical" evidence="1">
    <location>
        <begin position="42"/>
        <end position="69"/>
    </location>
</feature>